<protein>
    <submittedName>
        <fullName evidence="2">Uncharacterized protein</fullName>
    </submittedName>
</protein>
<feature type="transmembrane region" description="Helical" evidence="1">
    <location>
        <begin position="65"/>
        <end position="86"/>
    </location>
</feature>
<dbReference type="AlphaFoldDB" id="A0A3A6Q1I4"/>
<dbReference type="OrthoDB" id="2680292at2"/>
<keyword evidence="1" id="KW-0472">Membrane</keyword>
<keyword evidence="3" id="KW-1185">Reference proteome</keyword>
<evidence type="ECO:0000256" key="1">
    <source>
        <dbReference type="SAM" id="Phobius"/>
    </source>
</evidence>
<sequence length="92" mass="9922">MNGYSMLAILVVGLLSVSYYGWAVRTQAPKWLVWLPSLIIVAALAGTGIKFAFFQKGYSGIADIVTSMLLGALLAVHLIIAGVVHWRTKSTN</sequence>
<keyword evidence="1" id="KW-0812">Transmembrane</keyword>
<accession>A0A3A6Q1I4</accession>
<dbReference type="Proteomes" id="UP000267798">
    <property type="component" value="Unassembled WGS sequence"/>
</dbReference>
<dbReference type="RefSeq" id="WP_120109662.1">
    <property type="nucleotide sequence ID" value="NZ_QXQB01000002.1"/>
</dbReference>
<evidence type="ECO:0000313" key="2">
    <source>
        <dbReference type="EMBL" id="RJX39854.1"/>
    </source>
</evidence>
<dbReference type="EMBL" id="QXQB01000002">
    <property type="protein sequence ID" value="RJX39854.1"/>
    <property type="molecule type" value="Genomic_DNA"/>
</dbReference>
<organism evidence="2 3">
    <name type="scientific">Paenibacillus pinisoli</name>
    <dbReference type="NCBI Taxonomy" id="1276110"/>
    <lineage>
        <taxon>Bacteria</taxon>
        <taxon>Bacillati</taxon>
        <taxon>Bacillota</taxon>
        <taxon>Bacilli</taxon>
        <taxon>Bacillales</taxon>
        <taxon>Paenibacillaceae</taxon>
        <taxon>Paenibacillus</taxon>
    </lineage>
</organism>
<gene>
    <name evidence="2" type="ORF">D3P09_10695</name>
</gene>
<proteinExistence type="predicted"/>
<keyword evidence="1" id="KW-1133">Transmembrane helix</keyword>
<feature type="transmembrane region" description="Helical" evidence="1">
    <location>
        <begin position="33"/>
        <end position="53"/>
    </location>
</feature>
<evidence type="ECO:0000313" key="3">
    <source>
        <dbReference type="Proteomes" id="UP000267798"/>
    </source>
</evidence>
<name>A0A3A6Q1I4_9BACL</name>
<reference evidence="2 3" key="1">
    <citation type="submission" date="2018-09" db="EMBL/GenBank/DDBJ databases">
        <title>Paenibacillus aracenensis nov. sp. isolated from a cave in southern Spain.</title>
        <authorList>
            <person name="Jurado V."/>
            <person name="Gutierrez-Patricio S."/>
            <person name="Gonzalez-Pimentel J.L."/>
            <person name="Miller A.Z."/>
            <person name="Laiz L."/>
            <person name="Saiz-Jimenez C."/>
        </authorList>
    </citation>
    <scope>NUCLEOTIDE SEQUENCE [LARGE SCALE GENOMIC DNA]</scope>
    <source>
        <strain evidence="2 3">JCM 19203</strain>
    </source>
</reference>
<comment type="caution">
    <text evidence="2">The sequence shown here is derived from an EMBL/GenBank/DDBJ whole genome shotgun (WGS) entry which is preliminary data.</text>
</comment>